<protein>
    <submittedName>
        <fullName evidence="1">Uncharacterized protein GlcG (DUF336 family)</fullName>
    </submittedName>
</protein>
<dbReference type="Proteomes" id="UP000247485">
    <property type="component" value="Unassembled WGS sequence"/>
</dbReference>
<dbReference type="AlphaFoldDB" id="A0A318FP89"/>
<dbReference type="PANTHER" id="PTHR34309">
    <property type="entry name" value="SLR1406 PROTEIN"/>
    <property type="match status" value="1"/>
</dbReference>
<dbReference type="InterPro" id="IPR005624">
    <property type="entry name" value="PduO/GlcC-like"/>
</dbReference>
<proteinExistence type="predicted"/>
<organism evidence="1 2">
    <name type="scientific">Klebsiella oxytoca</name>
    <dbReference type="NCBI Taxonomy" id="571"/>
    <lineage>
        <taxon>Bacteria</taxon>
        <taxon>Pseudomonadati</taxon>
        <taxon>Pseudomonadota</taxon>
        <taxon>Gammaproteobacteria</taxon>
        <taxon>Enterobacterales</taxon>
        <taxon>Enterobacteriaceae</taxon>
        <taxon>Klebsiella/Raoultella group</taxon>
        <taxon>Klebsiella</taxon>
    </lineage>
</organism>
<comment type="caution">
    <text evidence="1">The sequence shown here is derived from an EMBL/GenBank/DDBJ whole genome shotgun (WGS) entry which is preliminary data.</text>
</comment>
<gene>
    <name evidence="1" type="ORF">DET57_11971</name>
</gene>
<name>A0A318FP89_KLEOX</name>
<reference evidence="1 2" key="1">
    <citation type="submission" date="2018-05" db="EMBL/GenBank/DDBJ databases">
        <title>Freshwater and sediment microbial communities from various areas in North America, analyzing microbe dynamics in response to fracking.</title>
        <authorList>
            <person name="Lamendella R."/>
        </authorList>
    </citation>
    <scope>NUCLEOTIDE SEQUENCE [LARGE SCALE GENOMIC DNA]</scope>
    <source>
        <strain evidence="1 2">67</strain>
    </source>
</reference>
<sequence length="169" mass="18158">MPEQDIASLISEHRILLEEAVREVIHRYPQSLSPSENFSKHIFSSEQLKNIIDTVLAEAWQQSAMVVITLCDEKGECVLTYRMPGTSAEDIAVAGRAAEAAVRFAKENKQIIDPTLHNVIGGIDTSRGGCVVYCAGKVIGGIGISGASAEKNHLIALRAVDGLKSGSQK</sequence>
<dbReference type="EMBL" id="QJJG01000019">
    <property type="protein sequence ID" value="PXW39586.1"/>
    <property type="molecule type" value="Genomic_DNA"/>
</dbReference>
<dbReference type="Pfam" id="PF03928">
    <property type="entry name" value="HbpS-like"/>
    <property type="match status" value="1"/>
</dbReference>
<evidence type="ECO:0000313" key="2">
    <source>
        <dbReference type="Proteomes" id="UP000247485"/>
    </source>
</evidence>
<dbReference type="InterPro" id="IPR038084">
    <property type="entry name" value="PduO/GlcC-like_sf"/>
</dbReference>
<dbReference type="SUPFAM" id="SSF143744">
    <property type="entry name" value="GlcG-like"/>
    <property type="match status" value="1"/>
</dbReference>
<dbReference type="PANTHER" id="PTHR34309:SF1">
    <property type="entry name" value="PROTEIN GLCG"/>
    <property type="match status" value="1"/>
</dbReference>
<dbReference type="RefSeq" id="WP_110276337.1">
    <property type="nucleotide sequence ID" value="NZ_QJJG01000019.1"/>
</dbReference>
<evidence type="ECO:0000313" key="1">
    <source>
        <dbReference type="EMBL" id="PXW39586.1"/>
    </source>
</evidence>
<dbReference type="InterPro" id="IPR052517">
    <property type="entry name" value="GlcG_carb_metab_protein"/>
</dbReference>
<dbReference type="Gene3D" id="3.30.450.150">
    <property type="entry name" value="Haem-degrading domain"/>
    <property type="match status" value="1"/>
</dbReference>
<accession>A0A318FP89</accession>